<evidence type="ECO:0000313" key="1">
    <source>
        <dbReference type="EMBL" id="AWI08423.1"/>
    </source>
</evidence>
<reference evidence="1 2" key="1">
    <citation type="journal article" date="2018" name="Syst. Appl. Microbiol.">
        <title>Ereboglobus luteus gen. nov. sp. nov. from cockroach guts, and new insights into the oxygen relationship of the genera Opitutus and Didymococcus (Verrucomicrobia: Opitutaceae).</title>
        <authorList>
            <person name="Tegtmeier D."/>
            <person name="Belitz A."/>
            <person name="Radek R."/>
            <person name="Heimerl T."/>
            <person name="Brune A."/>
        </authorList>
    </citation>
    <scope>NUCLEOTIDE SEQUENCE [LARGE SCALE GENOMIC DNA]</scope>
    <source>
        <strain evidence="1 2">Ho45</strain>
    </source>
</reference>
<organism evidence="1 2">
    <name type="scientific">Ereboglobus luteus</name>
    <dbReference type="NCBI Taxonomy" id="1796921"/>
    <lineage>
        <taxon>Bacteria</taxon>
        <taxon>Pseudomonadati</taxon>
        <taxon>Verrucomicrobiota</taxon>
        <taxon>Opitutia</taxon>
        <taxon>Opitutales</taxon>
        <taxon>Opitutaceae</taxon>
        <taxon>Ereboglobus</taxon>
    </lineage>
</organism>
<gene>
    <name evidence="1" type="ORF">CKA38_03390</name>
</gene>
<dbReference type="RefSeq" id="WP_108824230.1">
    <property type="nucleotide sequence ID" value="NZ_CP023004.1"/>
</dbReference>
<dbReference type="KEGG" id="elut:CKA38_03390"/>
<dbReference type="AlphaFoldDB" id="A0A2U8E0P3"/>
<proteinExistence type="predicted"/>
<evidence type="ECO:0000313" key="2">
    <source>
        <dbReference type="Proteomes" id="UP000244896"/>
    </source>
</evidence>
<dbReference type="Proteomes" id="UP000244896">
    <property type="component" value="Chromosome"/>
</dbReference>
<dbReference type="EMBL" id="CP023004">
    <property type="protein sequence ID" value="AWI08423.1"/>
    <property type="molecule type" value="Genomic_DNA"/>
</dbReference>
<dbReference type="OrthoDB" id="2041998at2"/>
<accession>A0A2U8E0P3</accession>
<name>A0A2U8E0P3_9BACT</name>
<sequence>MQTEFTEERALWLYQHYLWLEKNLPPKIEPEPARIVLATKDFFPDTYANDHASAECVFQRVRDLMGLSNWVCRLECGDDEGRAMQSDLRASGMLGQTSQSGAAGLFSASQEDGVVITYSSSLLQNPVGLVATFAHELCHYLLTTVETEPPATWEALEPLTDLCAITEGFGVFLCNAAFQFTQWTSYDQQGWSWQRSGYLSEEEIAFALAVFCVRNKLDASIIAKSIKPNANEIFCDALGYVEALEENEGGK</sequence>
<evidence type="ECO:0008006" key="3">
    <source>
        <dbReference type="Google" id="ProtNLM"/>
    </source>
</evidence>
<keyword evidence="2" id="KW-1185">Reference proteome</keyword>
<protein>
    <recommendedName>
        <fullName evidence="3">IrrE N-terminal-like domain-containing protein</fullName>
    </recommendedName>
</protein>